<feature type="region of interest" description="Disordered" evidence="1">
    <location>
        <begin position="55"/>
        <end position="74"/>
    </location>
</feature>
<dbReference type="AlphaFoldDB" id="A0A401H169"/>
<dbReference type="Proteomes" id="UP000287166">
    <property type="component" value="Unassembled WGS sequence"/>
</dbReference>
<organism evidence="2 3">
    <name type="scientific">Sparassis crispa</name>
    <dbReference type="NCBI Taxonomy" id="139825"/>
    <lineage>
        <taxon>Eukaryota</taxon>
        <taxon>Fungi</taxon>
        <taxon>Dikarya</taxon>
        <taxon>Basidiomycota</taxon>
        <taxon>Agaricomycotina</taxon>
        <taxon>Agaricomycetes</taxon>
        <taxon>Polyporales</taxon>
        <taxon>Sparassidaceae</taxon>
        <taxon>Sparassis</taxon>
    </lineage>
</organism>
<evidence type="ECO:0000256" key="1">
    <source>
        <dbReference type="SAM" id="MobiDB-lite"/>
    </source>
</evidence>
<comment type="caution">
    <text evidence="2">The sequence shown here is derived from an EMBL/GenBank/DDBJ whole genome shotgun (WGS) entry which is preliminary data.</text>
</comment>
<evidence type="ECO:0000313" key="3">
    <source>
        <dbReference type="Proteomes" id="UP000287166"/>
    </source>
</evidence>
<dbReference type="InParanoid" id="A0A401H169"/>
<name>A0A401H169_9APHY</name>
<feature type="compositionally biased region" description="Low complexity" evidence="1">
    <location>
        <begin position="20"/>
        <end position="33"/>
    </location>
</feature>
<dbReference type="GeneID" id="38785094"/>
<reference evidence="2 3" key="1">
    <citation type="journal article" date="2018" name="Sci. Rep.">
        <title>Genome sequence of the cauliflower mushroom Sparassis crispa (Hanabiratake) and its association with beneficial usage.</title>
        <authorList>
            <person name="Kiyama R."/>
            <person name="Furutani Y."/>
            <person name="Kawaguchi K."/>
            <person name="Nakanishi T."/>
        </authorList>
    </citation>
    <scope>NUCLEOTIDE SEQUENCE [LARGE SCALE GENOMIC DNA]</scope>
</reference>
<sequence length="91" mass="9379">MYTTSKKSTCNQTESSSPESTNATSATKASTHARIPLYANARAMISVLDRVVSGFHPPSYEPPPPPSKSGAFGFATLAAGRSGSESVSASV</sequence>
<dbReference type="RefSeq" id="XP_027619090.1">
    <property type="nucleotide sequence ID" value="XM_027763289.1"/>
</dbReference>
<evidence type="ECO:0000313" key="2">
    <source>
        <dbReference type="EMBL" id="GBE88177.1"/>
    </source>
</evidence>
<gene>
    <name evidence="2" type="ORF">SCP_1204080</name>
</gene>
<proteinExistence type="predicted"/>
<accession>A0A401H169</accession>
<dbReference type="EMBL" id="BFAD01000012">
    <property type="protein sequence ID" value="GBE88177.1"/>
    <property type="molecule type" value="Genomic_DNA"/>
</dbReference>
<protein>
    <submittedName>
        <fullName evidence="2">Uncharacterized protein</fullName>
    </submittedName>
</protein>
<keyword evidence="3" id="KW-1185">Reference proteome</keyword>
<feature type="compositionally biased region" description="Polar residues" evidence="1">
    <location>
        <begin position="1"/>
        <end position="19"/>
    </location>
</feature>
<feature type="region of interest" description="Disordered" evidence="1">
    <location>
        <begin position="1"/>
        <end position="33"/>
    </location>
</feature>